<accession>A0A0A8YYW2</accession>
<protein>
    <submittedName>
        <fullName evidence="1">Uncharacterized protein</fullName>
    </submittedName>
</protein>
<evidence type="ECO:0000313" key="1">
    <source>
        <dbReference type="EMBL" id="JAD27807.1"/>
    </source>
</evidence>
<organism evidence="1">
    <name type="scientific">Arundo donax</name>
    <name type="common">Giant reed</name>
    <name type="synonym">Donax arundinaceus</name>
    <dbReference type="NCBI Taxonomy" id="35708"/>
    <lineage>
        <taxon>Eukaryota</taxon>
        <taxon>Viridiplantae</taxon>
        <taxon>Streptophyta</taxon>
        <taxon>Embryophyta</taxon>
        <taxon>Tracheophyta</taxon>
        <taxon>Spermatophyta</taxon>
        <taxon>Magnoliopsida</taxon>
        <taxon>Liliopsida</taxon>
        <taxon>Poales</taxon>
        <taxon>Poaceae</taxon>
        <taxon>PACMAD clade</taxon>
        <taxon>Arundinoideae</taxon>
        <taxon>Arundineae</taxon>
        <taxon>Arundo</taxon>
    </lineage>
</organism>
<reference evidence="1" key="1">
    <citation type="submission" date="2014-09" db="EMBL/GenBank/DDBJ databases">
        <authorList>
            <person name="Magalhaes I.L.F."/>
            <person name="Oliveira U."/>
            <person name="Santos F.R."/>
            <person name="Vidigal T.H.D.A."/>
            <person name="Brescovit A.D."/>
            <person name="Santos A.J."/>
        </authorList>
    </citation>
    <scope>NUCLEOTIDE SEQUENCE</scope>
    <source>
        <tissue evidence="1">Shoot tissue taken approximately 20 cm above the soil surface</tissue>
    </source>
</reference>
<reference evidence="1" key="2">
    <citation type="journal article" date="2015" name="Data Brief">
        <title>Shoot transcriptome of the giant reed, Arundo donax.</title>
        <authorList>
            <person name="Barrero R.A."/>
            <person name="Guerrero F.D."/>
            <person name="Moolhuijzen P."/>
            <person name="Goolsby J.A."/>
            <person name="Tidwell J."/>
            <person name="Bellgard S.E."/>
            <person name="Bellgard M.I."/>
        </authorList>
    </citation>
    <scope>NUCLEOTIDE SEQUENCE</scope>
    <source>
        <tissue evidence="1">Shoot tissue taken approximately 20 cm above the soil surface</tissue>
    </source>
</reference>
<sequence>MKIAIPHNLLVQSTFLAHLEKQHVEQRYYQKASS</sequence>
<dbReference type="EMBL" id="GBRH01270088">
    <property type="protein sequence ID" value="JAD27807.1"/>
    <property type="molecule type" value="Transcribed_RNA"/>
</dbReference>
<dbReference type="AlphaFoldDB" id="A0A0A8YYW2"/>
<name>A0A0A8YYW2_ARUDO</name>
<proteinExistence type="predicted"/>